<accession>A0A1H9SY65</accession>
<evidence type="ECO:0000256" key="5">
    <source>
        <dbReference type="ARBA" id="ARBA00023136"/>
    </source>
</evidence>
<keyword evidence="4 6" id="KW-1133">Transmembrane helix</keyword>
<protein>
    <submittedName>
        <fullName evidence="8">Phage shock protein C (PspC) family protein</fullName>
    </submittedName>
</protein>
<evidence type="ECO:0000256" key="1">
    <source>
        <dbReference type="ARBA" id="ARBA00004162"/>
    </source>
</evidence>
<evidence type="ECO:0000259" key="7">
    <source>
        <dbReference type="Pfam" id="PF04024"/>
    </source>
</evidence>
<proteinExistence type="predicted"/>
<dbReference type="InterPro" id="IPR007168">
    <property type="entry name" value="Phageshock_PspC_N"/>
</dbReference>
<dbReference type="InterPro" id="IPR052027">
    <property type="entry name" value="PspC"/>
</dbReference>
<reference evidence="9" key="1">
    <citation type="submission" date="2016-10" db="EMBL/GenBank/DDBJ databases">
        <authorList>
            <person name="Varghese N."/>
            <person name="Submissions S."/>
        </authorList>
    </citation>
    <scope>NUCLEOTIDE SEQUENCE [LARGE SCALE GENOMIC DNA]</scope>
    <source>
        <strain evidence="9">S1b</strain>
    </source>
</reference>
<keyword evidence="9" id="KW-1185">Reference proteome</keyword>
<evidence type="ECO:0000256" key="6">
    <source>
        <dbReference type="SAM" id="Phobius"/>
    </source>
</evidence>
<feature type="domain" description="Phage shock protein PspC N-terminal" evidence="7">
    <location>
        <begin position="4"/>
        <end position="58"/>
    </location>
</feature>
<feature type="transmembrane region" description="Helical" evidence="6">
    <location>
        <begin position="34"/>
        <end position="57"/>
    </location>
</feature>
<dbReference type="OrthoDB" id="9815286at2"/>
<evidence type="ECO:0000313" key="8">
    <source>
        <dbReference type="EMBL" id="SER89980.1"/>
    </source>
</evidence>
<organism evidence="8 9">
    <name type="scientific">Lachnobacterium bovis</name>
    <dbReference type="NCBI Taxonomy" id="140626"/>
    <lineage>
        <taxon>Bacteria</taxon>
        <taxon>Bacillati</taxon>
        <taxon>Bacillota</taxon>
        <taxon>Clostridia</taxon>
        <taxon>Lachnospirales</taxon>
        <taxon>Lachnospiraceae</taxon>
        <taxon>Lachnobacterium</taxon>
    </lineage>
</organism>
<dbReference type="RefSeq" id="WP_022748229.1">
    <property type="nucleotide sequence ID" value="NZ_FOGW01000013.1"/>
</dbReference>
<evidence type="ECO:0000256" key="4">
    <source>
        <dbReference type="ARBA" id="ARBA00022989"/>
    </source>
</evidence>
<keyword evidence="2" id="KW-1003">Cell membrane</keyword>
<name>A0A1H9SY65_9FIRM</name>
<keyword evidence="5 6" id="KW-0472">Membrane</keyword>
<sequence length="58" mass="6439">MYGKRLRKSQDKKIFGVCGGIGEYFGIDPVIIRLIWLVAICCFGTGLLLYIVAAIVMD</sequence>
<dbReference type="AlphaFoldDB" id="A0A1H9SY65"/>
<gene>
    <name evidence="8" type="ORF">SAMN02910429_01426</name>
</gene>
<evidence type="ECO:0000256" key="3">
    <source>
        <dbReference type="ARBA" id="ARBA00022692"/>
    </source>
</evidence>
<keyword evidence="3 6" id="KW-0812">Transmembrane</keyword>
<comment type="subcellular location">
    <subcellularLocation>
        <location evidence="1">Cell membrane</location>
        <topology evidence="1">Single-pass membrane protein</topology>
    </subcellularLocation>
</comment>
<dbReference type="GO" id="GO:0005886">
    <property type="term" value="C:plasma membrane"/>
    <property type="evidence" value="ECO:0007669"/>
    <property type="project" value="UniProtKB-SubCell"/>
</dbReference>
<dbReference type="PANTHER" id="PTHR33885:SF3">
    <property type="entry name" value="PHAGE SHOCK PROTEIN C"/>
    <property type="match status" value="1"/>
</dbReference>
<evidence type="ECO:0000256" key="2">
    <source>
        <dbReference type="ARBA" id="ARBA00022475"/>
    </source>
</evidence>
<dbReference type="Pfam" id="PF04024">
    <property type="entry name" value="PspC"/>
    <property type="match status" value="1"/>
</dbReference>
<evidence type="ECO:0000313" key="9">
    <source>
        <dbReference type="Proteomes" id="UP000182471"/>
    </source>
</evidence>
<dbReference type="EMBL" id="FOGW01000013">
    <property type="protein sequence ID" value="SER89980.1"/>
    <property type="molecule type" value="Genomic_DNA"/>
</dbReference>
<dbReference type="Proteomes" id="UP000182471">
    <property type="component" value="Unassembled WGS sequence"/>
</dbReference>
<dbReference type="PANTHER" id="PTHR33885">
    <property type="entry name" value="PHAGE SHOCK PROTEIN C"/>
    <property type="match status" value="1"/>
</dbReference>